<dbReference type="GO" id="GO:0005886">
    <property type="term" value="C:plasma membrane"/>
    <property type="evidence" value="ECO:0007669"/>
    <property type="project" value="UniProtKB-SubCell"/>
</dbReference>
<dbReference type="AlphaFoldDB" id="A0A2R5EH88"/>
<keyword evidence="4 7" id="KW-0812">Transmembrane</keyword>
<keyword evidence="2" id="KW-0813">Transport</keyword>
<feature type="transmembrane region" description="Helical" evidence="7">
    <location>
        <begin position="27"/>
        <end position="50"/>
    </location>
</feature>
<proteinExistence type="predicted"/>
<evidence type="ECO:0000256" key="6">
    <source>
        <dbReference type="ARBA" id="ARBA00023136"/>
    </source>
</evidence>
<evidence type="ECO:0000256" key="7">
    <source>
        <dbReference type="SAM" id="Phobius"/>
    </source>
</evidence>
<keyword evidence="3" id="KW-1003">Cell membrane</keyword>
<comment type="caution">
    <text evidence="9">The sequence shown here is derived from an EMBL/GenBank/DDBJ whole genome shotgun (WGS) entry which is preliminary data.</text>
</comment>
<feature type="transmembrane region" description="Helical" evidence="7">
    <location>
        <begin position="100"/>
        <end position="119"/>
    </location>
</feature>
<dbReference type="PROSITE" id="PS50928">
    <property type="entry name" value="ABC_TM1"/>
    <property type="match status" value="1"/>
</dbReference>
<dbReference type="Proteomes" id="UP000245202">
    <property type="component" value="Unassembled WGS sequence"/>
</dbReference>
<organism evidence="9 10">
    <name type="scientific">Paenibacillus agaridevorans</name>
    <dbReference type="NCBI Taxonomy" id="171404"/>
    <lineage>
        <taxon>Bacteria</taxon>
        <taxon>Bacillati</taxon>
        <taxon>Bacillota</taxon>
        <taxon>Bacilli</taxon>
        <taxon>Bacillales</taxon>
        <taxon>Paenibacillaceae</taxon>
        <taxon>Paenibacillus</taxon>
    </lineage>
</organism>
<feature type="transmembrane region" description="Helical" evidence="7">
    <location>
        <begin position="277"/>
        <end position="297"/>
    </location>
</feature>
<dbReference type="SUPFAM" id="SSF161098">
    <property type="entry name" value="MetI-like"/>
    <property type="match status" value="1"/>
</dbReference>
<protein>
    <submittedName>
        <fullName evidence="9">Sugar ABC transporter permease</fullName>
    </submittedName>
</protein>
<dbReference type="EMBL" id="BDQX01000028">
    <property type="protein sequence ID" value="GBG05877.1"/>
    <property type="molecule type" value="Genomic_DNA"/>
</dbReference>
<feature type="transmembrane region" description="Helical" evidence="7">
    <location>
        <begin position="225"/>
        <end position="247"/>
    </location>
</feature>
<dbReference type="CDD" id="cd06261">
    <property type="entry name" value="TM_PBP2"/>
    <property type="match status" value="1"/>
</dbReference>
<evidence type="ECO:0000256" key="1">
    <source>
        <dbReference type="ARBA" id="ARBA00004651"/>
    </source>
</evidence>
<dbReference type="RefSeq" id="WP_258234785.1">
    <property type="nucleotide sequence ID" value="NZ_BDQX01000028.1"/>
</dbReference>
<feature type="domain" description="ABC transmembrane type-1" evidence="8">
    <location>
        <begin position="93"/>
        <end position="299"/>
    </location>
</feature>
<feature type="transmembrane region" description="Helical" evidence="7">
    <location>
        <begin position="182"/>
        <end position="204"/>
    </location>
</feature>
<keyword evidence="6 7" id="KW-0472">Membrane</keyword>
<dbReference type="PANTHER" id="PTHR30193">
    <property type="entry name" value="ABC TRANSPORTER PERMEASE PROTEIN"/>
    <property type="match status" value="1"/>
</dbReference>
<evidence type="ECO:0000256" key="2">
    <source>
        <dbReference type="ARBA" id="ARBA00022448"/>
    </source>
</evidence>
<reference evidence="9 10" key="1">
    <citation type="submission" date="2017-08" db="EMBL/GenBank/DDBJ databases">
        <title>Substantial Increase in Enzyme Production by Combined Drug-Resistance Mutations in Paenibacillus agaridevorans.</title>
        <authorList>
            <person name="Tanaka Y."/>
            <person name="Funane K."/>
            <person name="Hosaka T."/>
            <person name="Shiwa Y."/>
            <person name="Fujita N."/>
            <person name="Miyazaki T."/>
            <person name="Yoshikawa H."/>
            <person name="Murakami K."/>
            <person name="Kasahara K."/>
            <person name="Inaoka T."/>
            <person name="Hiraga Y."/>
            <person name="Ochi K."/>
        </authorList>
    </citation>
    <scope>NUCLEOTIDE SEQUENCE [LARGE SCALE GENOMIC DNA]</scope>
    <source>
        <strain evidence="9 10">T-3040</strain>
    </source>
</reference>
<evidence type="ECO:0000259" key="8">
    <source>
        <dbReference type="PROSITE" id="PS50928"/>
    </source>
</evidence>
<gene>
    <name evidence="9" type="ORF">PAT3040_00362</name>
</gene>
<evidence type="ECO:0000256" key="5">
    <source>
        <dbReference type="ARBA" id="ARBA00022989"/>
    </source>
</evidence>
<feature type="transmembrane region" description="Helical" evidence="7">
    <location>
        <begin position="126"/>
        <end position="145"/>
    </location>
</feature>
<dbReference type="PANTHER" id="PTHR30193:SF1">
    <property type="entry name" value="ABC TRANSPORTER PERMEASE PROTEIN YESP-RELATED"/>
    <property type="match status" value="1"/>
</dbReference>
<dbReference type="Gene3D" id="1.10.3720.10">
    <property type="entry name" value="MetI-like"/>
    <property type="match status" value="1"/>
</dbReference>
<dbReference type="GO" id="GO:0055085">
    <property type="term" value="P:transmembrane transport"/>
    <property type="evidence" value="ECO:0007669"/>
    <property type="project" value="InterPro"/>
</dbReference>
<keyword evidence="10" id="KW-1185">Reference proteome</keyword>
<keyword evidence="5 7" id="KW-1133">Transmembrane helix</keyword>
<evidence type="ECO:0000256" key="3">
    <source>
        <dbReference type="ARBA" id="ARBA00022475"/>
    </source>
</evidence>
<accession>A0A2R5EH88</accession>
<evidence type="ECO:0000313" key="10">
    <source>
        <dbReference type="Proteomes" id="UP000245202"/>
    </source>
</evidence>
<dbReference type="InterPro" id="IPR051393">
    <property type="entry name" value="ABC_transporter_permease"/>
</dbReference>
<dbReference type="InterPro" id="IPR035906">
    <property type="entry name" value="MetI-like_sf"/>
</dbReference>
<sequence length="308" mass="35111">MSRMNMGTLMTKEDHARHRRMQSLKDALRGYLFLLPWMIGIVMFVAYPLIYSFFISFHKVGVKIDGSGLKYDFVGMTNYKHAFVVDNVFPIEMFLFMREVILVVPITVIFALLISIMLNQKFKGRMLYRAVFFLPVIFASGQVLLELFNQGQGSLPLVERYNLTDVIYDVLPLTAAGTVVDLLSKFVIILWFSGVQIILFLAAFQTISKTIYEAAQIDGATPWESFWKITFPAISPFIILNLIYTLVEQSSNPFNPIISHILENTTDANTGYGYASALGWIYFAFIMLPILALVFIARRQSKKTEATR</sequence>
<dbReference type="InterPro" id="IPR000515">
    <property type="entry name" value="MetI-like"/>
</dbReference>
<evidence type="ECO:0000256" key="4">
    <source>
        <dbReference type="ARBA" id="ARBA00022692"/>
    </source>
</evidence>
<name>A0A2R5EH88_9BACL</name>
<evidence type="ECO:0000313" key="9">
    <source>
        <dbReference type="EMBL" id="GBG05877.1"/>
    </source>
</evidence>
<comment type="subcellular location">
    <subcellularLocation>
        <location evidence="1">Cell membrane</location>
        <topology evidence="1">Multi-pass membrane protein</topology>
    </subcellularLocation>
</comment>